<evidence type="ECO:0000259" key="15">
    <source>
        <dbReference type="Pfam" id="PF07732"/>
    </source>
</evidence>
<evidence type="ECO:0000256" key="12">
    <source>
        <dbReference type="SAM" id="Phobius"/>
    </source>
</evidence>
<evidence type="ECO:0000256" key="4">
    <source>
        <dbReference type="ARBA" id="ARBA00010609"/>
    </source>
</evidence>
<organism evidence="16 17">
    <name type="scientific">Phanerochaete carnosa (strain HHB-10118-sp)</name>
    <name type="common">White-rot fungus</name>
    <name type="synonym">Peniophora carnosa</name>
    <dbReference type="NCBI Taxonomy" id="650164"/>
    <lineage>
        <taxon>Eukaryota</taxon>
        <taxon>Fungi</taxon>
        <taxon>Dikarya</taxon>
        <taxon>Basidiomycota</taxon>
        <taxon>Agaricomycotina</taxon>
        <taxon>Agaricomycetes</taxon>
        <taxon>Polyporales</taxon>
        <taxon>Phanerochaetaceae</taxon>
        <taxon>Phanerochaete</taxon>
    </lineage>
</organism>
<dbReference type="InterPro" id="IPR033138">
    <property type="entry name" value="Cu_oxidase_CS"/>
</dbReference>
<dbReference type="GeneID" id="18908820"/>
<keyword evidence="11" id="KW-0325">Glycoprotein</keyword>
<accession>K5W1Y8</accession>
<dbReference type="Proteomes" id="UP000008370">
    <property type="component" value="Unassembled WGS sequence"/>
</dbReference>
<keyword evidence="7" id="KW-0479">Metal-binding</keyword>
<evidence type="ECO:0000256" key="9">
    <source>
        <dbReference type="ARBA" id="ARBA00023008"/>
    </source>
</evidence>
<dbReference type="SUPFAM" id="SSF49503">
    <property type="entry name" value="Cupredoxins"/>
    <property type="match status" value="3"/>
</dbReference>
<dbReference type="InterPro" id="IPR002355">
    <property type="entry name" value="Cu_oxidase_Cu_BS"/>
</dbReference>
<dbReference type="CDD" id="cd13910">
    <property type="entry name" value="CuRO_3_MCO_like_4"/>
    <property type="match status" value="1"/>
</dbReference>
<dbReference type="PANTHER" id="PTHR11709:SF511">
    <property type="entry name" value="LACCASE"/>
    <property type="match status" value="1"/>
</dbReference>
<evidence type="ECO:0000313" key="16">
    <source>
        <dbReference type="EMBL" id="EKM52894.1"/>
    </source>
</evidence>
<dbReference type="InterPro" id="IPR001117">
    <property type="entry name" value="Cu-oxidase_2nd"/>
</dbReference>
<keyword evidence="8" id="KW-0560">Oxidoreductase</keyword>
<dbReference type="PROSITE" id="PS00080">
    <property type="entry name" value="MULTICOPPER_OXIDASE2"/>
    <property type="match status" value="1"/>
</dbReference>
<dbReference type="EC" id="1.10.3.2" evidence="5"/>
<feature type="domain" description="Plastocyanin-like" evidence="13">
    <location>
        <begin position="220"/>
        <end position="376"/>
    </location>
</feature>
<keyword evidence="17" id="KW-1185">Reference proteome</keyword>
<dbReference type="PANTHER" id="PTHR11709">
    <property type="entry name" value="MULTI-COPPER OXIDASE"/>
    <property type="match status" value="1"/>
</dbReference>
<reference evidence="16 17" key="1">
    <citation type="journal article" date="2012" name="BMC Genomics">
        <title>Comparative genomics of the white-rot fungi, Phanerochaete carnosa and P. chrysosporium, to elucidate the genetic basis of the distinct wood types they colonize.</title>
        <authorList>
            <person name="Suzuki H."/>
            <person name="MacDonald J."/>
            <person name="Syed K."/>
            <person name="Salamov A."/>
            <person name="Hori C."/>
            <person name="Aerts A."/>
            <person name="Henrissat B."/>
            <person name="Wiebenga A."/>
            <person name="vanKuyk P.A."/>
            <person name="Barry K."/>
            <person name="Lindquist E."/>
            <person name="LaButti K."/>
            <person name="Lapidus A."/>
            <person name="Lucas S."/>
            <person name="Coutinho P."/>
            <person name="Gong Y."/>
            <person name="Samejima M."/>
            <person name="Mahadevan R."/>
            <person name="Abou-Zaid M."/>
            <person name="de Vries R.P."/>
            <person name="Igarashi K."/>
            <person name="Yadav J.S."/>
            <person name="Grigoriev I.V."/>
            <person name="Master E.R."/>
        </authorList>
    </citation>
    <scope>NUCLEOTIDE SEQUENCE [LARGE SCALE GENOMIC DNA]</scope>
    <source>
        <strain evidence="16 17">HHB-10118-sp</strain>
    </source>
</reference>
<comment type="similarity">
    <text evidence="4">Belongs to the multicopper oxidase family.</text>
</comment>
<dbReference type="GO" id="GO:0005507">
    <property type="term" value="F:copper ion binding"/>
    <property type="evidence" value="ECO:0007669"/>
    <property type="project" value="InterPro"/>
</dbReference>
<gene>
    <name evidence="16" type="ORF">PHACADRAFT_149824</name>
</gene>
<keyword evidence="12" id="KW-0812">Transmembrane</keyword>
<dbReference type="InterPro" id="IPR008972">
    <property type="entry name" value="Cupredoxin"/>
</dbReference>
<keyword evidence="10" id="KW-1015">Disulfide bond</keyword>
<dbReference type="KEGG" id="pco:PHACADRAFT_149824"/>
<dbReference type="Pfam" id="PF07731">
    <property type="entry name" value="Cu-oxidase_2"/>
    <property type="match status" value="1"/>
</dbReference>
<dbReference type="CDD" id="cd13857">
    <property type="entry name" value="CuRO_1_Diphenol_Ox"/>
    <property type="match status" value="1"/>
</dbReference>
<dbReference type="HOGENOM" id="CLU_006504_7_1_1"/>
<feature type="domain" description="Plastocyanin-like" evidence="14">
    <location>
        <begin position="449"/>
        <end position="574"/>
    </location>
</feature>
<dbReference type="InterPro" id="IPR045087">
    <property type="entry name" value="Cu-oxidase_fam"/>
</dbReference>
<dbReference type="Pfam" id="PF07732">
    <property type="entry name" value="Cu-oxidase_3"/>
    <property type="match status" value="1"/>
</dbReference>
<dbReference type="InParanoid" id="K5W1Y8"/>
<dbReference type="STRING" id="650164.K5W1Y8"/>
<evidence type="ECO:0000313" key="17">
    <source>
        <dbReference type="Proteomes" id="UP000008370"/>
    </source>
</evidence>
<evidence type="ECO:0000259" key="14">
    <source>
        <dbReference type="Pfam" id="PF07731"/>
    </source>
</evidence>
<evidence type="ECO:0000256" key="11">
    <source>
        <dbReference type="ARBA" id="ARBA00023180"/>
    </source>
</evidence>
<keyword evidence="9" id="KW-0186">Copper</keyword>
<keyword evidence="12" id="KW-1133">Transmembrane helix</keyword>
<evidence type="ECO:0000256" key="10">
    <source>
        <dbReference type="ARBA" id="ARBA00023157"/>
    </source>
</evidence>
<evidence type="ECO:0000259" key="13">
    <source>
        <dbReference type="Pfam" id="PF00394"/>
    </source>
</evidence>
<comment type="cofactor">
    <cofactor evidence="2">
        <name>Cu cation</name>
        <dbReference type="ChEBI" id="CHEBI:23378"/>
    </cofactor>
</comment>
<dbReference type="PROSITE" id="PS00079">
    <property type="entry name" value="MULTICOPPER_OXIDASE1"/>
    <property type="match status" value="1"/>
</dbReference>
<dbReference type="GO" id="GO:0052716">
    <property type="term" value="F:hydroquinone:oxygen oxidoreductase activity"/>
    <property type="evidence" value="ECO:0007669"/>
    <property type="project" value="UniProtKB-EC"/>
</dbReference>
<evidence type="ECO:0000256" key="3">
    <source>
        <dbReference type="ARBA" id="ARBA00004613"/>
    </source>
</evidence>
<comment type="subcellular location">
    <subcellularLocation>
        <location evidence="3">Secreted</location>
    </subcellularLocation>
</comment>
<evidence type="ECO:0000256" key="6">
    <source>
        <dbReference type="ARBA" id="ARBA00022525"/>
    </source>
</evidence>
<sequence length="592" mass="64386">MAVNRSWSAESCQVDCPHRALNMYPAAFYLPLTLAFVVSSLVARAETRGLPHYLASSALSRRGGTVSVPSIDNFVVGSIIGEPPRTRYFDFVVSQMDGAPDGFTKSMLVVNGLYPGPTIEANQGDRIVVNVTNYLSTRTTIHWHGLYQNGTNYYDGTASVTECGIPPGEFLTYNFSVADFSGTTWWQTFHIDDTQYTDGATGAFIVHPSSYPSNFPTWDEDIVVELTDVYHTFSSDIASAYLTGKGNKLQGLALEIPDSGAINGVGQYDSSKKHHDFNLQPNKTYRLRLIHTGSATEISFSIDYHALTVIEADSTLTEPYTVSNLTLSVAQRYSVLITTDQTAEPQGNYWIRAGLDSVIKVPGTNTEVRGVVRYGSSTKNPTTAADPGVPNFDLSALDVSKLAPAVVLTPPTATRFHTLSFSINVTSSNGTISFINGVSWQPLVSTSTLMQVVGAAKNGSFYAPAGHSVQLHNQYIITEDSIEVVDLLLVNEGPGDHSFHLHGHTPYIMGSGTGKYNGTGLNTVNPITRDTYIVPSSGWLLVRFVTDNPGIWTVHCHIAWHMAAGLLMQFNSLPSKSAEFDIPQDILRQCSV</sequence>
<dbReference type="RefSeq" id="XP_007399223.1">
    <property type="nucleotide sequence ID" value="XM_007399161.1"/>
</dbReference>
<evidence type="ECO:0000256" key="8">
    <source>
        <dbReference type="ARBA" id="ARBA00023002"/>
    </source>
</evidence>
<evidence type="ECO:0000256" key="1">
    <source>
        <dbReference type="ARBA" id="ARBA00000349"/>
    </source>
</evidence>
<keyword evidence="12" id="KW-0472">Membrane</keyword>
<evidence type="ECO:0000256" key="7">
    <source>
        <dbReference type="ARBA" id="ARBA00022723"/>
    </source>
</evidence>
<comment type="catalytic activity">
    <reaction evidence="1">
        <text>4 hydroquinone + O2 = 4 benzosemiquinone + 2 H2O</text>
        <dbReference type="Rhea" id="RHEA:11276"/>
        <dbReference type="ChEBI" id="CHEBI:15377"/>
        <dbReference type="ChEBI" id="CHEBI:15379"/>
        <dbReference type="ChEBI" id="CHEBI:17594"/>
        <dbReference type="ChEBI" id="CHEBI:17977"/>
        <dbReference type="EC" id="1.10.3.2"/>
    </reaction>
</comment>
<dbReference type="OrthoDB" id="2121828at2759"/>
<dbReference type="Gene3D" id="2.60.40.420">
    <property type="entry name" value="Cupredoxins - blue copper proteins"/>
    <property type="match status" value="3"/>
</dbReference>
<keyword evidence="6" id="KW-0964">Secreted</keyword>
<evidence type="ECO:0000256" key="2">
    <source>
        <dbReference type="ARBA" id="ARBA00001935"/>
    </source>
</evidence>
<protein>
    <recommendedName>
        <fullName evidence="5">laccase</fullName>
        <ecNumber evidence="5">1.10.3.2</ecNumber>
    </recommendedName>
</protein>
<dbReference type="InterPro" id="IPR011707">
    <property type="entry name" value="Cu-oxidase-like_N"/>
</dbReference>
<dbReference type="InterPro" id="IPR011706">
    <property type="entry name" value="Cu-oxidase_C"/>
</dbReference>
<proteinExistence type="inferred from homology"/>
<dbReference type="FunFam" id="2.60.40.420:FF:000045">
    <property type="entry name" value="Laccase 2"/>
    <property type="match status" value="1"/>
</dbReference>
<name>K5W1Y8_PHACS</name>
<dbReference type="Pfam" id="PF00394">
    <property type="entry name" value="Cu-oxidase"/>
    <property type="match status" value="1"/>
</dbReference>
<dbReference type="AlphaFoldDB" id="K5W1Y8"/>
<dbReference type="GO" id="GO:0005576">
    <property type="term" value="C:extracellular region"/>
    <property type="evidence" value="ECO:0007669"/>
    <property type="project" value="UniProtKB-SubCell"/>
</dbReference>
<feature type="domain" description="Plastocyanin-like" evidence="15">
    <location>
        <begin position="96"/>
        <end position="209"/>
    </location>
</feature>
<dbReference type="EMBL" id="JH930475">
    <property type="protein sequence ID" value="EKM52894.1"/>
    <property type="molecule type" value="Genomic_DNA"/>
</dbReference>
<evidence type="ECO:0000256" key="5">
    <source>
        <dbReference type="ARBA" id="ARBA00012297"/>
    </source>
</evidence>
<feature type="transmembrane region" description="Helical" evidence="12">
    <location>
        <begin position="26"/>
        <end position="43"/>
    </location>
</feature>